<feature type="transmembrane region" description="Helical" evidence="1">
    <location>
        <begin position="54"/>
        <end position="71"/>
    </location>
</feature>
<keyword evidence="3" id="KW-1185">Reference proteome</keyword>
<reference evidence="2" key="1">
    <citation type="submission" date="2020-11" db="EMBL/GenBank/DDBJ databases">
        <authorList>
            <consortium name="DOE Joint Genome Institute"/>
            <person name="Ahrendt S."/>
            <person name="Riley R."/>
            <person name="Andreopoulos W."/>
            <person name="Labutti K."/>
            <person name="Pangilinan J."/>
            <person name="Ruiz-Duenas F.J."/>
            <person name="Barrasa J.M."/>
            <person name="Sanchez-Garcia M."/>
            <person name="Camarero S."/>
            <person name="Miyauchi S."/>
            <person name="Serrano A."/>
            <person name="Linde D."/>
            <person name="Babiker R."/>
            <person name="Drula E."/>
            <person name="Ayuso-Fernandez I."/>
            <person name="Pacheco R."/>
            <person name="Padilla G."/>
            <person name="Ferreira P."/>
            <person name="Barriuso J."/>
            <person name="Kellner H."/>
            <person name="Castanera R."/>
            <person name="Alfaro M."/>
            <person name="Ramirez L."/>
            <person name="Pisabarro A.G."/>
            <person name="Kuo A."/>
            <person name="Tritt A."/>
            <person name="Lipzen A."/>
            <person name="He G."/>
            <person name="Yan M."/>
            <person name="Ng V."/>
            <person name="Cullen D."/>
            <person name="Martin F."/>
            <person name="Rosso M.-N."/>
            <person name="Henrissat B."/>
            <person name="Hibbett D."/>
            <person name="Martinez A.T."/>
            <person name="Grigoriev I.V."/>
        </authorList>
    </citation>
    <scope>NUCLEOTIDE SEQUENCE</scope>
    <source>
        <strain evidence="2">CBS 506.95</strain>
    </source>
</reference>
<dbReference type="Proteomes" id="UP000807306">
    <property type="component" value="Unassembled WGS sequence"/>
</dbReference>
<keyword evidence="1" id="KW-0472">Membrane</keyword>
<sequence>MEGATSSKKLYCFFVNARSPSCFASRHICHAAYPKIKAKLNSADVSGRLGISRYLLYLLSCLSFLFLQGAAQRVDPECPLKVPLGRNWNLADRGRP</sequence>
<name>A0A9P6ECV1_9AGAR</name>
<keyword evidence="1" id="KW-1133">Transmembrane helix</keyword>
<accession>A0A9P6ECV1</accession>
<comment type="caution">
    <text evidence="2">The sequence shown here is derived from an EMBL/GenBank/DDBJ whole genome shotgun (WGS) entry which is preliminary data.</text>
</comment>
<protein>
    <submittedName>
        <fullName evidence="2">Uncharacterized protein</fullName>
    </submittedName>
</protein>
<dbReference type="EMBL" id="MU157864">
    <property type="protein sequence ID" value="KAF9527093.1"/>
    <property type="molecule type" value="Genomic_DNA"/>
</dbReference>
<evidence type="ECO:0000313" key="2">
    <source>
        <dbReference type="EMBL" id="KAF9527093.1"/>
    </source>
</evidence>
<proteinExistence type="predicted"/>
<dbReference type="AlphaFoldDB" id="A0A9P6ECV1"/>
<evidence type="ECO:0000313" key="3">
    <source>
        <dbReference type="Proteomes" id="UP000807306"/>
    </source>
</evidence>
<keyword evidence="1" id="KW-0812">Transmembrane</keyword>
<organism evidence="2 3">
    <name type="scientific">Crepidotus variabilis</name>
    <dbReference type="NCBI Taxonomy" id="179855"/>
    <lineage>
        <taxon>Eukaryota</taxon>
        <taxon>Fungi</taxon>
        <taxon>Dikarya</taxon>
        <taxon>Basidiomycota</taxon>
        <taxon>Agaricomycotina</taxon>
        <taxon>Agaricomycetes</taxon>
        <taxon>Agaricomycetidae</taxon>
        <taxon>Agaricales</taxon>
        <taxon>Agaricineae</taxon>
        <taxon>Crepidotaceae</taxon>
        <taxon>Crepidotus</taxon>
    </lineage>
</organism>
<evidence type="ECO:0000256" key="1">
    <source>
        <dbReference type="SAM" id="Phobius"/>
    </source>
</evidence>
<gene>
    <name evidence="2" type="ORF">CPB83DRAFT_856721</name>
</gene>